<evidence type="ECO:0000313" key="1">
    <source>
        <dbReference type="EnsemblMetazoa" id="GAUT022733-PA"/>
    </source>
</evidence>
<dbReference type="AlphaFoldDB" id="A0A1A9V1F8"/>
<dbReference type="Proteomes" id="UP000078200">
    <property type="component" value="Unassembled WGS sequence"/>
</dbReference>
<name>A0A1A9V1F8_GLOAU</name>
<accession>A0A1A9V1F8</accession>
<reference evidence="1" key="1">
    <citation type="submission" date="2020-05" db="UniProtKB">
        <authorList>
            <consortium name="EnsemblMetazoa"/>
        </authorList>
    </citation>
    <scope>IDENTIFICATION</scope>
    <source>
        <strain evidence="1">TTRI</strain>
    </source>
</reference>
<protein>
    <submittedName>
        <fullName evidence="1">Uncharacterized protein</fullName>
    </submittedName>
</protein>
<keyword evidence="2" id="KW-1185">Reference proteome</keyword>
<proteinExistence type="predicted"/>
<organism evidence="1 2">
    <name type="scientific">Glossina austeni</name>
    <name type="common">Savannah tsetse fly</name>
    <dbReference type="NCBI Taxonomy" id="7395"/>
    <lineage>
        <taxon>Eukaryota</taxon>
        <taxon>Metazoa</taxon>
        <taxon>Ecdysozoa</taxon>
        <taxon>Arthropoda</taxon>
        <taxon>Hexapoda</taxon>
        <taxon>Insecta</taxon>
        <taxon>Pterygota</taxon>
        <taxon>Neoptera</taxon>
        <taxon>Endopterygota</taxon>
        <taxon>Diptera</taxon>
        <taxon>Brachycera</taxon>
        <taxon>Muscomorpha</taxon>
        <taxon>Hippoboscoidea</taxon>
        <taxon>Glossinidae</taxon>
        <taxon>Glossina</taxon>
    </lineage>
</organism>
<dbReference type="EnsemblMetazoa" id="GAUT022733-RA">
    <property type="protein sequence ID" value="GAUT022733-PA"/>
    <property type="gene ID" value="GAUT022733"/>
</dbReference>
<evidence type="ECO:0000313" key="2">
    <source>
        <dbReference type="Proteomes" id="UP000078200"/>
    </source>
</evidence>
<sequence length="63" mass="7554">MVGLAIRSPPFCWRRPPLDWRWPLRPRELSKVYISCILDQVSWKLLLQKVYGSHTEDLRFVIS</sequence>
<dbReference type="VEuPathDB" id="VectorBase:GAUT022733"/>